<proteinExistence type="inferred from homology"/>
<accession>A0A917ZGF3</accession>
<dbReference type="Proteomes" id="UP000641932">
    <property type="component" value="Unassembled WGS sequence"/>
</dbReference>
<dbReference type="InterPro" id="IPR001926">
    <property type="entry name" value="TrpB-like_PALP"/>
</dbReference>
<dbReference type="PANTHER" id="PTHR43780">
    <property type="entry name" value="1-AMINOCYCLOPROPANE-1-CARBOXYLATE DEAMINASE-RELATED"/>
    <property type="match status" value="1"/>
</dbReference>
<evidence type="ECO:0000313" key="7">
    <source>
        <dbReference type="EMBL" id="GGO81564.1"/>
    </source>
</evidence>
<reference evidence="7" key="1">
    <citation type="journal article" date="2014" name="Int. J. Syst. Evol. Microbiol.">
        <title>Complete genome sequence of Corynebacterium casei LMG S-19264T (=DSM 44701T), isolated from a smear-ripened cheese.</title>
        <authorList>
            <consortium name="US DOE Joint Genome Institute (JGI-PGF)"/>
            <person name="Walter F."/>
            <person name="Albersmeier A."/>
            <person name="Kalinowski J."/>
            <person name="Ruckert C."/>
        </authorList>
    </citation>
    <scope>NUCLEOTIDE SEQUENCE</scope>
    <source>
        <strain evidence="7">CGMCC 4.7201</strain>
    </source>
</reference>
<dbReference type="InterPro" id="IPR036052">
    <property type="entry name" value="TrpB-like_PALP_sf"/>
</dbReference>
<organism evidence="7 8">
    <name type="scientific">Wenjunlia tyrosinilytica</name>
    <dbReference type="NCBI Taxonomy" id="1544741"/>
    <lineage>
        <taxon>Bacteria</taxon>
        <taxon>Bacillati</taxon>
        <taxon>Actinomycetota</taxon>
        <taxon>Actinomycetes</taxon>
        <taxon>Kitasatosporales</taxon>
        <taxon>Streptomycetaceae</taxon>
        <taxon>Wenjunlia</taxon>
    </lineage>
</organism>
<evidence type="ECO:0000256" key="1">
    <source>
        <dbReference type="ARBA" id="ARBA00001933"/>
    </source>
</evidence>
<dbReference type="Pfam" id="PF00291">
    <property type="entry name" value="PALP"/>
    <property type="match status" value="1"/>
</dbReference>
<sequence>MRDERLAAAEVTLHLHHDDNKARKLKYNLAEARASGRTTLLTFGGAYSNHLLATARAGAREGFTTVGIVRGEEHLPLNPVLAAARDHGMRLAYLDRGTYRRKHTPEVIDGLRERYGDFHLLPEGGSNAAAARGCAELPAEIGQPFDLIACAVGTGGTLAGIAAGLRPDQRALGFAVLKGAAFLNEDVAALQREAFGRPTGNWSIDLAHHYGGYAKRTPKLDAFIEDFRERHGETLNWVYEAKMLAGLYDLTARATFPRGTRIVAVLA</sequence>
<dbReference type="SUPFAM" id="SSF53686">
    <property type="entry name" value="Tryptophan synthase beta subunit-like PLP-dependent enzymes"/>
    <property type="match status" value="1"/>
</dbReference>
<evidence type="ECO:0000259" key="6">
    <source>
        <dbReference type="Pfam" id="PF00291"/>
    </source>
</evidence>
<dbReference type="Gene3D" id="3.40.50.1100">
    <property type="match status" value="2"/>
</dbReference>
<protein>
    <submittedName>
        <fullName evidence="7">1-aminocyclopropane-1-carboxylate deaminase</fullName>
    </submittedName>
</protein>
<comment type="similarity">
    <text evidence="2">Belongs to the ACC deaminase/D-cysteine desulfhydrase family.</text>
</comment>
<dbReference type="AlphaFoldDB" id="A0A917ZGF3"/>
<gene>
    <name evidence="7" type="ORF">GCM10012280_06120</name>
</gene>
<keyword evidence="8" id="KW-1185">Reference proteome</keyword>
<evidence type="ECO:0000256" key="2">
    <source>
        <dbReference type="ARBA" id="ARBA00008639"/>
    </source>
</evidence>
<feature type="modified residue" description="N6-(pyridoxal phosphate)lysine" evidence="5">
    <location>
        <position position="21"/>
    </location>
</feature>
<feature type="active site" description="Nucleophile" evidence="4">
    <location>
        <position position="48"/>
    </location>
</feature>
<name>A0A917ZGF3_9ACTN</name>
<comment type="cofactor">
    <cofactor evidence="1">
        <name>pyridoxal 5'-phosphate</name>
        <dbReference type="ChEBI" id="CHEBI:597326"/>
    </cofactor>
</comment>
<dbReference type="InterPro" id="IPR027278">
    <property type="entry name" value="ACCD_DCysDesulf"/>
</dbReference>
<evidence type="ECO:0000256" key="3">
    <source>
        <dbReference type="ARBA" id="ARBA00022898"/>
    </source>
</evidence>
<keyword evidence="3 5" id="KW-0663">Pyridoxal phosphate</keyword>
<comment type="caution">
    <text evidence="7">The sequence shown here is derived from an EMBL/GenBank/DDBJ whole genome shotgun (WGS) entry which is preliminary data.</text>
</comment>
<reference evidence="7" key="2">
    <citation type="submission" date="2020-09" db="EMBL/GenBank/DDBJ databases">
        <authorList>
            <person name="Sun Q."/>
            <person name="Zhou Y."/>
        </authorList>
    </citation>
    <scope>NUCLEOTIDE SEQUENCE</scope>
    <source>
        <strain evidence="7">CGMCC 4.7201</strain>
    </source>
</reference>
<dbReference type="EMBL" id="BMMS01000002">
    <property type="protein sequence ID" value="GGO81564.1"/>
    <property type="molecule type" value="Genomic_DNA"/>
</dbReference>
<feature type="domain" description="Tryptophan synthase beta chain-like PALP" evidence="6">
    <location>
        <begin position="20"/>
        <end position="266"/>
    </location>
</feature>
<evidence type="ECO:0000256" key="4">
    <source>
        <dbReference type="PIRSR" id="PIRSR006278-1"/>
    </source>
</evidence>
<dbReference type="GO" id="GO:1901605">
    <property type="term" value="P:alpha-amino acid metabolic process"/>
    <property type="evidence" value="ECO:0007669"/>
    <property type="project" value="UniProtKB-ARBA"/>
</dbReference>
<dbReference type="PIRSF" id="PIRSF006278">
    <property type="entry name" value="ACCD_DCysDesulf"/>
    <property type="match status" value="1"/>
</dbReference>
<evidence type="ECO:0000313" key="8">
    <source>
        <dbReference type="Proteomes" id="UP000641932"/>
    </source>
</evidence>
<dbReference type="RefSeq" id="WP_189129898.1">
    <property type="nucleotide sequence ID" value="NZ_BMMS01000002.1"/>
</dbReference>
<dbReference type="GO" id="GO:0019148">
    <property type="term" value="F:D-cysteine desulfhydrase activity"/>
    <property type="evidence" value="ECO:0007669"/>
    <property type="project" value="TreeGrafter"/>
</dbReference>
<evidence type="ECO:0000256" key="5">
    <source>
        <dbReference type="PIRSR" id="PIRSR006278-2"/>
    </source>
</evidence>
<dbReference type="PANTHER" id="PTHR43780:SF2">
    <property type="entry name" value="1-AMINOCYCLOPROPANE-1-CARBOXYLATE DEAMINASE-RELATED"/>
    <property type="match status" value="1"/>
</dbReference>